<reference evidence="4" key="2">
    <citation type="submission" date="2016-01" db="EMBL/GenBank/DDBJ databases">
        <title>Six Aerococcus type strain genome sequencing and assembly using PacBio and Illumina Hiseq.</title>
        <authorList>
            <person name="Carkaci D."/>
            <person name="Dargis R."/>
            <person name="Nielsen X.C."/>
            <person name="Skovgaard O."/>
            <person name="Fuursted K."/>
            <person name="Christensen J.J."/>
        </authorList>
    </citation>
    <scope>NUCLEOTIDE SEQUENCE [LARGE SCALE GENOMIC DNA]</scope>
    <source>
        <strain evidence="4">CCUG42038B</strain>
    </source>
</reference>
<dbReference type="PANTHER" id="PTHR43542">
    <property type="entry name" value="METHYLTRANSFERASE"/>
    <property type="match status" value="1"/>
</dbReference>
<name>A0A0X8FKI6_9LACT</name>
<accession>A0A0X8FKI6</accession>
<keyword evidence="4" id="KW-1185">Reference proteome</keyword>
<dbReference type="PROSITE" id="PS00092">
    <property type="entry name" value="N6_MTASE"/>
    <property type="match status" value="1"/>
</dbReference>
<dbReference type="CDD" id="cd02440">
    <property type="entry name" value="AdoMet_MTases"/>
    <property type="match status" value="1"/>
</dbReference>
<dbReference type="SUPFAM" id="SSF53335">
    <property type="entry name" value="S-adenosyl-L-methionine-dependent methyltransferases"/>
    <property type="match status" value="1"/>
</dbReference>
<gene>
    <name evidence="3" type="ORF">AWM75_02855</name>
</gene>
<keyword evidence="1 3" id="KW-0489">Methyltransferase</keyword>
<dbReference type="PIRSF" id="PIRSF004553">
    <property type="entry name" value="CHP00095"/>
    <property type="match status" value="1"/>
</dbReference>
<proteinExistence type="predicted"/>
<dbReference type="GO" id="GO:0008168">
    <property type="term" value="F:methyltransferase activity"/>
    <property type="evidence" value="ECO:0007669"/>
    <property type="project" value="UniProtKB-KW"/>
</dbReference>
<dbReference type="Proteomes" id="UP000062260">
    <property type="component" value="Chromosome"/>
</dbReference>
<dbReference type="EMBL" id="CP014163">
    <property type="protein sequence ID" value="AMB99000.1"/>
    <property type="molecule type" value="Genomic_DNA"/>
</dbReference>
<dbReference type="PANTHER" id="PTHR43542:SF1">
    <property type="entry name" value="METHYLTRANSFERASE"/>
    <property type="match status" value="1"/>
</dbReference>
<dbReference type="InterPro" id="IPR002052">
    <property type="entry name" value="DNA_methylase_N6_adenine_CS"/>
</dbReference>
<dbReference type="InterPro" id="IPR004398">
    <property type="entry name" value="RNA_MeTrfase_RsmD"/>
</dbReference>
<dbReference type="KEGG" id="auh:AWM75_02855"/>
<protein>
    <submittedName>
        <fullName evidence="3">16S rRNA (Guanine(966)-N(2))-methyltransferase RsmD</fullName>
    </submittedName>
</protein>
<dbReference type="OrthoDB" id="9803017at2"/>
<evidence type="ECO:0000313" key="4">
    <source>
        <dbReference type="Proteomes" id="UP000062260"/>
    </source>
</evidence>
<dbReference type="Pfam" id="PF03602">
    <property type="entry name" value="Cons_hypoth95"/>
    <property type="match status" value="1"/>
</dbReference>
<dbReference type="Gene3D" id="3.40.50.150">
    <property type="entry name" value="Vaccinia Virus protein VP39"/>
    <property type="match status" value="1"/>
</dbReference>
<dbReference type="AlphaFoldDB" id="A0A0X8FKI6"/>
<sequence length="186" mass="20726">MRVIAGEHGGRRLQAVPGKNTRPTTDKNKESLFNIIGPYFAGGIALDLFAGSGALGIEALSRGCDQAYFMDRNRSAIQTIKQNIESLRLSDQAQVYPGEGFKNLTRIRSAQPDLQFDLVFLDPPYHEQKLLANLETLLADHWLADQAVVVCEMEEHDQMPDQVGALTCIKNVVYGLTRFVIYEKEA</sequence>
<dbReference type="NCBIfam" id="TIGR00095">
    <property type="entry name" value="16S rRNA (guanine(966)-N(2))-methyltransferase RsmD"/>
    <property type="match status" value="1"/>
</dbReference>
<dbReference type="RefSeq" id="WP_067977987.1">
    <property type="nucleotide sequence ID" value="NZ_CP014163.1"/>
</dbReference>
<evidence type="ECO:0000256" key="2">
    <source>
        <dbReference type="ARBA" id="ARBA00022679"/>
    </source>
</evidence>
<evidence type="ECO:0000313" key="3">
    <source>
        <dbReference type="EMBL" id="AMB99000.1"/>
    </source>
</evidence>
<reference evidence="3 4" key="1">
    <citation type="journal article" date="2016" name="Genome Announc.">
        <title>Complete Genome Sequences of Aerococcus christensenii CCUG 28831T, Aerococcus sanguinicola CCUG 43001T, Aerococcus urinae CCUG 36881T, Aerococcus urinaeequi CCUG 28094T, Aerococcus urinaehominis CCUG 42038 BT, and Aerococcus viridans CCUG 4311T.</title>
        <authorList>
            <person name="Carkaci D."/>
            <person name="Dargis R."/>
            <person name="Nielsen X.C."/>
            <person name="Skovgaard O."/>
            <person name="Fuursted K."/>
            <person name="Christensen J.J."/>
        </authorList>
    </citation>
    <scope>NUCLEOTIDE SEQUENCE [LARGE SCALE GENOMIC DNA]</scope>
    <source>
        <strain evidence="3 4">CCUG42038B</strain>
    </source>
</reference>
<dbReference type="GO" id="GO:0003676">
    <property type="term" value="F:nucleic acid binding"/>
    <property type="evidence" value="ECO:0007669"/>
    <property type="project" value="InterPro"/>
</dbReference>
<dbReference type="GO" id="GO:0031167">
    <property type="term" value="P:rRNA methylation"/>
    <property type="evidence" value="ECO:0007669"/>
    <property type="project" value="InterPro"/>
</dbReference>
<evidence type="ECO:0000256" key="1">
    <source>
        <dbReference type="ARBA" id="ARBA00022603"/>
    </source>
</evidence>
<dbReference type="STRING" id="128944.AWM75_02855"/>
<organism evidence="3 4">
    <name type="scientific">Aerococcus urinaehominis</name>
    <dbReference type="NCBI Taxonomy" id="128944"/>
    <lineage>
        <taxon>Bacteria</taxon>
        <taxon>Bacillati</taxon>
        <taxon>Bacillota</taxon>
        <taxon>Bacilli</taxon>
        <taxon>Lactobacillales</taxon>
        <taxon>Aerococcaceae</taxon>
        <taxon>Aerococcus</taxon>
    </lineage>
</organism>
<dbReference type="InterPro" id="IPR029063">
    <property type="entry name" value="SAM-dependent_MTases_sf"/>
</dbReference>
<keyword evidence="2 3" id="KW-0808">Transferase</keyword>